<organism evidence="1">
    <name type="scientific">marine metagenome</name>
    <dbReference type="NCBI Taxonomy" id="408172"/>
    <lineage>
        <taxon>unclassified sequences</taxon>
        <taxon>metagenomes</taxon>
        <taxon>ecological metagenomes</taxon>
    </lineage>
</organism>
<accession>A0A383DBL6</accession>
<gene>
    <name evidence="1" type="ORF">METZ01_LOCUS494564</name>
</gene>
<feature type="non-terminal residue" evidence="1">
    <location>
        <position position="43"/>
    </location>
</feature>
<evidence type="ECO:0000313" key="1">
    <source>
        <dbReference type="EMBL" id="SVE41710.1"/>
    </source>
</evidence>
<dbReference type="EMBL" id="UINC01215825">
    <property type="protein sequence ID" value="SVE41710.1"/>
    <property type="molecule type" value="Genomic_DNA"/>
</dbReference>
<reference evidence="1" key="1">
    <citation type="submission" date="2018-05" db="EMBL/GenBank/DDBJ databases">
        <authorList>
            <person name="Lanie J.A."/>
            <person name="Ng W.-L."/>
            <person name="Kazmierczak K.M."/>
            <person name="Andrzejewski T.M."/>
            <person name="Davidsen T.M."/>
            <person name="Wayne K.J."/>
            <person name="Tettelin H."/>
            <person name="Glass J.I."/>
            <person name="Rusch D."/>
            <person name="Podicherti R."/>
            <person name="Tsui H.-C.T."/>
            <person name="Winkler M.E."/>
        </authorList>
    </citation>
    <scope>NUCLEOTIDE SEQUENCE</scope>
</reference>
<name>A0A383DBL6_9ZZZZ</name>
<dbReference type="AlphaFoldDB" id="A0A383DBL6"/>
<proteinExistence type="predicted"/>
<protein>
    <submittedName>
        <fullName evidence="1">Uncharacterized protein</fullName>
    </submittedName>
</protein>
<sequence>MDDLLKEAIADAKAVRETALANAKMALEEAFTPKLKSMLSKKI</sequence>